<evidence type="ECO:0000313" key="3">
    <source>
        <dbReference type="Proteomes" id="UP001165079"/>
    </source>
</evidence>
<sequence length="181" mass="19265">MNDEVTRRPSTALGLVTRLVVLAAVVAVILAGVVVVWRAADPPVPPDCSALPQDLGAAVGIQGPAPVFYVDDEENARHCEWHVSGVTGRVSVTVFARDFWDAPARLTELRQDVEKEVAVSPGDFGEGSFTAERASYGDHSGVVGFRAGDLVVLVEVYDKQPTTSDAVTRAAEAARRVRVAL</sequence>
<dbReference type="EMBL" id="BSTX01000007">
    <property type="protein sequence ID" value="GLZ81804.1"/>
    <property type="molecule type" value="Genomic_DNA"/>
</dbReference>
<evidence type="ECO:0008006" key="4">
    <source>
        <dbReference type="Google" id="ProtNLM"/>
    </source>
</evidence>
<dbReference type="Proteomes" id="UP001165079">
    <property type="component" value="Unassembled WGS sequence"/>
</dbReference>
<dbReference type="RefSeq" id="WP_285667357.1">
    <property type="nucleotide sequence ID" value="NZ_BSTX01000007.1"/>
</dbReference>
<comment type="caution">
    <text evidence="2">The sequence shown here is derived from an EMBL/GenBank/DDBJ whole genome shotgun (WGS) entry which is preliminary data.</text>
</comment>
<keyword evidence="3" id="KW-1185">Reference proteome</keyword>
<gene>
    <name evidence="2" type="ORF">Afil01_66110</name>
</gene>
<name>A0A9W6STR4_9ACTN</name>
<dbReference type="AlphaFoldDB" id="A0A9W6STR4"/>
<organism evidence="2 3">
    <name type="scientific">Actinorhabdospora filicis</name>
    <dbReference type="NCBI Taxonomy" id="1785913"/>
    <lineage>
        <taxon>Bacteria</taxon>
        <taxon>Bacillati</taxon>
        <taxon>Actinomycetota</taxon>
        <taxon>Actinomycetes</taxon>
        <taxon>Micromonosporales</taxon>
        <taxon>Micromonosporaceae</taxon>
        <taxon>Actinorhabdospora</taxon>
    </lineage>
</organism>
<keyword evidence="1" id="KW-0472">Membrane</keyword>
<evidence type="ECO:0000256" key="1">
    <source>
        <dbReference type="SAM" id="Phobius"/>
    </source>
</evidence>
<feature type="transmembrane region" description="Helical" evidence="1">
    <location>
        <begin position="12"/>
        <end position="37"/>
    </location>
</feature>
<reference evidence="2" key="1">
    <citation type="submission" date="2023-03" db="EMBL/GenBank/DDBJ databases">
        <title>Actinorhabdospora filicis NBRC 111898.</title>
        <authorList>
            <person name="Ichikawa N."/>
            <person name="Sato H."/>
            <person name="Tonouchi N."/>
        </authorList>
    </citation>
    <scope>NUCLEOTIDE SEQUENCE</scope>
    <source>
        <strain evidence="2">NBRC 111898</strain>
    </source>
</reference>
<evidence type="ECO:0000313" key="2">
    <source>
        <dbReference type="EMBL" id="GLZ81804.1"/>
    </source>
</evidence>
<keyword evidence="1" id="KW-0812">Transmembrane</keyword>
<protein>
    <recommendedName>
        <fullName evidence="4">DUF3558 domain-containing protein</fullName>
    </recommendedName>
</protein>
<keyword evidence="1" id="KW-1133">Transmembrane helix</keyword>
<proteinExistence type="predicted"/>
<accession>A0A9W6STR4</accession>